<feature type="region of interest" description="Disordered" evidence="1">
    <location>
        <begin position="26"/>
        <end position="47"/>
    </location>
</feature>
<feature type="compositionally biased region" description="Basic and acidic residues" evidence="1">
    <location>
        <begin position="65"/>
        <end position="88"/>
    </location>
</feature>
<proteinExistence type="predicted"/>
<gene>
    <name evidence="2" type="ORF">L5515_002696</name>
</gene>
<dbReference type="EMBL" id="CP092620">
    <property type="protein sequence ID" value="UMM15151.1"/>
    <property type="molecule type" value="Genomic_DNA"/>
</dbReference>
<name>A0AAE9E4Q9_CAEBR</name>
<sequence length="132" mass="14636">MYPILPLPSLLESLTIEEIHHGADHGRLEGSLLGDAPEQQGGGQPYAGLLALRDQRCPLVPKAENPSEDKIDGENVQKAPEVDSAEKLEIEEDPEAKKEDDGYDLLDEIKTEEIIEEESFVVLFNKTITFPK</sequence>
<evidence type="ECO:0000313" key="2">
    <source>
        <dbReference type="EMBL" id="UMM15151.1"/>
    </source>
</evidence>
<dbReference type="Proteomes" id="UP000829354">
    <property type="component" value="Chromosome I"/>
</dbReference>
<organism evidence="2 3">
    <name type="scientific">Caenorhabditis briggsae</name>
    <dbReference type="NCBI Taxonomy" id="6238"/>
    <lineage>
        <taxon>Eukaryota</taxon>
        <taxon>Metazoa</taxon>
        <taxon>Ecdysozoa</taxon>
        <taxon>Nematoda</taxon>
        <taxon>Chromadorea</taxon>
        <taxon>Rhabditida</taxon>
        <taxon>Rhabditina</taxon>
        <taxon>Rhabditomorpha</taxon>
        <taxon>Rhabditoidea</taxon>
        <taxon>Rhabditidae</taxon>
        <taxon>Peloderinae</taxon>
        <taxon>Caenorhabditis</taxon>
    </lineage>
</organism>
<reference evidence="2 3" key="1">
    <citation type="submission" date="2022-04" db="EMBL/GenBank/DDBJ databases">
        <title>Chromosome-level reference genomes for two strains of Caenorhabditis briggsae: an improved platform for comparative genomics.</title>
        <authorList>
            <person name="Stevens L."/>
            <person name="Andersen E."/>
        </authorList>
    </citation>
    <scope>NUCLEOTIDE SEQUENCE [LARGE SCALE GENOMIC DNA]</scope>
    <source>
        <strain evidence="2">VX34</strain>
        <tissue evidence="2">Whole-organism</tissue>
    </source>
</reference>
<protein>
    <submittedName>
        <fullName evidence="2">Uncharacterized protein</fullName>
    </submittedName>
</protein>
<keyword evidence="3" id="KW-1185">Reference proteome</keyword>
<feature type="region of interest" description="Disordered" evidence="1">
    <location>
        <begin position="60"/>
        <end position="102"/>
    </location>
</feature>
<evidence type="ECO:0000313" key="3">
    <source>
        <dbReference type="Proteomes" id="UP000829354"/>
    </source>
</evidence>
<dbReference type="AlphaFoldDB" id="A0AAE9E4Q9"/>
<accession>A0AAE9E4Q9</accession>
<evidence type="ECO:0000256" key="1">
    <source>
        <dbReference type="SAM" id="MobiDB-lite"/>
    </source>
</evidence>